<dbReference type="OrthoDB" id="1001961at2759"/>
<reference evidence="2" key="1">
    <citation type="journal article" date="2019" name="Plant Biotechnol. J.">
        <title>Genome sequencing of the Australian wild diploid species Gossypium australe highlights disease resistance and delayed gland morphogenesis.</title>
        <authorList>
            <person name="Cai Y."/>
            <person name="Cai X."/>
            <person name="Wang Q."/>
            <person name="Wang P."/>
            <person name="Zhang Y."/>
            <person name="Cai C."/>
            <person name="Xu Y."/>
            <person name="Wang K."/>
            <person name="Zhou Z."/>
            <person name="Wang C."/>
            <person name="Geng S."/>
            <person name="Li B."/>
            <person name="Dong Q."/>
            <person name="Hou Y."/>
            <person name="Wang H."/>
            <person name="Ai P."/>
            <person name="Liu Z."/>
            <person name="Yi F."/>
            <person name="Sun M."/>
            <person name="An G."/>
            <person name="Cheng J."/>
            <person name="Zhang Y."/>
            <person name="Shi Q."/>
            <person name="Xie Y."/>
            <person name="Shi X."/>
            <person name="Chang Y."/>
            <person name="Huang F."/>
            <person name="Chen Y."/>
            <person name="Hong S."/>
            <person name="Mi L."/>
            <person name="Sun Q."/>
            <person name="Zhang L."/>
            <person name="Zhou B."/>
            <person name="Peng R."/>
            <person name="Zhang X."/>
            <person name="Liu F."/>
        </authorList>
    </citation>
    <scope>NUCLEOTIDE SEQUENCE [LARGE SCALE GENOMIC DNA]</scope>
    <source>
        <strain evidence="2">cv. PA1801</strain>
    </source>
</reference>
<keyword evidence="1" id="KW-0695">RNA-directed DNA polymerase</keyword>
<evidence type="ECO:0000313" key="2">
    <source>
        <dbReference type="Proteomes" id="UP000325315"/>
    </source>
</evidence>
<keyword evidence="1" id="KW-0548">Nucleotidyltransferase</keyword>
<gene>
    <name evidence="1" type="ORF">EPI10_023661</name>
</gene>
<dbReference type="AlphaFoldDB" id="A0A5B6VVR2"/>
<sequence length="84" mass="9490">MGFRNLNSFNVALLAKQVRTLKAKYYKDSDFLKSALDNLPSLTWKSLWVAKGLLLQGMGWRIGDGNKVSIWEDKWISGNEVISG</sequence>
<name>A0A5B6VVR2_9ROSI</name>
<dbReference type="EMBL" id="SMMG02000005">
    <property type="protein sequence ID" value="KAA3473266.1"/>
    <property type="molecule type" value="Genomic_DNA"/>
</dbReference>
<evidence type="ECO:0000313" key="1">
    <source>
        <dbReference type="EMBL" id="KAA3473266.1"/>
    </source>
</evidence>
<organism evidence="1 2">
    <name type="scientific">Gossypium australe</name>
    <dbReference type="NCBI Taxonomy" id="47621"/>
    <lineage>
        <taxon>Eukaryota</taxon>
        <taxon>Viridiplantae</taxon>
        <taxon>Streptophyta</taxon>
        <taxon>Embryophyta</taxon>
        <taxon>Tracheophyta</taxon>
        <taxon>Spermatophyta</taxon>
        <taxon>Magnoliopsida</taxon>
        <taxon>eudicotyledons</taxon>
        <taxon>Gunneridae</taxon>
        <taxon>Pentapetalae</taxon>
        <taxon>rosids</taxon>
        <taxon>malvids</taxon>
        <taxon>Malvales</taxon>
        <taxon>Malvaceae</taxon>
        <taxon>Malvoideae</taxon>
        <taxon>Gossypium</taxon>
    </lineage>
</organism>
<keyword evidence="2" id="KW-1185">Reference proteome</keyword>
<proteinExistence type="predicted"/>
<keyword evidence="1" id="KW-0808">Transferase</keyword>
<comment type="caution">
    <text evidence="1">The sequence shown here is derived from an EMBL/GenBank/DDBJ whole genome shotgun (WGS) entry which is preliminary data.</text>
</comment>
<accession>A0A5B6VVR2</accession>
<dbReference type="Proteomes" id="UP000325315">
    <property type="component" value="Unassembled WGS sequence"/>
</dbReference>
<protein>
    <submittedName>
        <fullName evidence="1">Reverse transcriptase</fullName>
    </submittedName>
</protein>
<dbReference type="GO" id="GO:0003964">
    <property type="term" value="F:RNA-directed DNA polymerase activity"/>
    <property type="evidence" value="ECO:0007669"/>
    <property type="project" value="UniProtKB-KW"/>
</dbReference>